<evidence type="ECO:0000256" key="2">
    <source>
        <dbReference type="ARBA" id="ARBA00008193"/>
    </source>
</evidence>
<dbReference type="GO" id="GO:0005886">
    <property type="term" value="C:plasma membrane"/>
    <property type="evidence" value="ECO:0007669"/>
    <property type="project" value="UniProtKB-SubCell"/>
</dbReference>
<accession>Q1N1F2</accession>
<dbReference type="STRING" id="207949.RED65_03630"/>
<feature type="transmembrane region" description="Helical" evidence="7">
    <location>
        <begin position="177"/>
        <end position="197"/>
    </location>
</feature>
<keyword evidence="10" id="KW-1185">Reference proteome</keyword>
<comment type="caution">
    <text evidence="9">The sequence shown here is derived from an EMBL/GenBank/DDBJ whole genome shotgun (WGS) entry which is preliminary data.</text>
</comment>
<evidence type="ECO:0000256" key="6">
    <source>
        <dbReference type="ARBA" id="ARBA00023136"/>
    </source>
</evidence>
<feature type="domain" description="Glycine transporter" evidence="8">
    <location>
        <begin position="95"/>
        <end position="166"/>
    </location>
</feature>
<feature type="transmembrane region" description="Helical" evidence="7">
    <location>
        <begin position="32"/>
        <end position="53"/>
    </location>
</feature>
<evidence type="ECO:0000313" key="10">
    <source>
        <dbReference type="Proteomes" id="UP000004263"/>
    </source>
</evidence>
<keyword evidence="4 7" id="KW-0812">Transmembrane</keyword>
<proteinExistence type="inferred from homology"/>
<evidence type="ECO:0000256" key="3">
    <source>
        <dbReference type="ARBA" id="ARBA00022475"/>
    </source>
</evidence>
<dbReference type="Pfam" id="PF03458">
    <property type="entry name" value="Gly_transporter"/>
    <property type="match status" value="2"/>
</dbReference>
<keyword evidence="5 7" id="KW-1133">Transmembrane helix</keyword>
<gene>
    <name evidence="9" type="ORF">RED65_03630</name>
</gene>
<keyword evidence="3" id="KW-1003">Cell membrane</keyword>
<dbReference type="HOGENOM" id="CLU_064906_2_2_6"/>
<sequence length="205" mass="21924">MILDIIYFAGLGGTLVFAISGALAAAENELDILGFILFATVTGIGGGTVRDLILGVEVAWAHGQHAYDLHICVAAAVVTYFLAPQFIKRMRLLVWMDAMGLAIFSAVGTAKAYELGLSPLVCVAMGMITPTFGSMIRDILSDRQPELLQPEIYVTASIVGGVSFLLSMQVLTNPQLSILLAALSAFLVRSASIVYNLRLPKFTNK</sequence>
<dbReference type="Proteomes" id="UP000004263">
    <property type="component" value="Unassembled WGS sequence"/>
</dbReference>
<dbReference type="EMBL" id="AAQH01000010">
    <property type="protein sequence ID" value="EAT12098.1"/>
    <property type="molecule type" value="Genomic_DNA"/>
</dbReference>
<dbReference type="PANTHER" id="PTHR30506">
    <property type="entry name" value="INNER MEMBRANE PROTEIN"/>
    <property type="match status" value="1"/>
</dbReference>
<dbReference type="InterPro" id="IPR005115">
    <property type="entry name" value="Gly_transporter"/>
</dbReference>
<evidence type="ECO:0000256" key="4">
    <source>
        <dbReference type="ARBA" id="ARBA00022692"/>
    </source>
</evidence>
<evidence type="ECO:0000256" key="7">
    <source>
        <dbReference type="SAM" id="Phobius"/>
    </source>
</evidence>
<comment type="subcellular location">
    <subcellularLocation>
        <location evidence="1">Cell membrane</location>
        <topology evidence="1">Multi-pass membrane protein</topology>
    </subcellularLocation>
</comment>
<feature type="transmembrane region" description="Helical" evidence="7">
    <location>
        <begin position="116"/>
        <end position="140"/>
    </location>
</feature>
<dbReference type="OrthoDB" id="9791874at2"/>
<evidence type="ECO:0000256" key="1">
    <source>
        <dbReference type="ARBA" id="ARBA00004651"/>
    </source>
</evidence>
<evidence type="ECO:0000313" key="9">
    <source>
        <dbReference type="EMBL" id="EAT12098.1"/>
    </source>
</evidence>
<reference evidence="9 10" key="1">
    <citation type="submission" date="2006-03" db="EMBL/GenBank/DDBJ databases">
        <authorList>
            <person name="Pinhassi J."/>
            <person name="Pedros-Alio C."/>
            <person name="Ferriera S."/>
            <person name="Johnson J."/>
            <person name="Kravitz S."/>
            <person name="Halpern A."/>
            <person name="Remington K."/>
            <person name="Beeson K."/>
            <person name="Tran B."/>
            <person name="Rogers Y.-H."/>
            <person name="Friedman R."/>
            <person name="Venter J.C."/>
        </authorList>
    </citation>
    <scope>NUCLEOTIDE SEQUENCE [LARGE SCALE GENOMIC DNA]</scope>
    <source>
        <strain evidence="9 10">RED65</strain>
    </source>
</reference>
<feature type="transmembrane region" description="Helical" evidence="7">
    <location>
        <begin position="92"/>
        <end position="110"/>
    </location>
</feature>
<comment type="similarity">
    <text evidence="2">Belongs to the UPF0126 family.</text>
</comment>
<organism evidence="9 10">
    <name type="scientific">Bermanella marisrubri</name>
    <dbReference type="NCBI Taxonomy" id="207949"/>
    <lineage>
        <taxon>Bacteria</taxon>
        <taxon>Pseudomonadati</taxon>
        <taxon>Pseudomonadota</taxon>
        <taxon>Gammaproteobacteria</taxon>
        <taxon>Oceanospirillales</taxon>
        <taxon>Oceanospirillaceae</taxon>
        <taxon>Bermanella</taxon>
    </lineage>
</organism>
<evidence type="ECO:0000259" key="8">
    <source>
        <dbReference type="Pfam" id="PF03458"/>
    </source>
</evidence>
<evidence type="ECO:0000256" key="5">
    <source>
        <dbReference type="ARBA" id="ARBA00022989"/>
    </source>
</evidence>
<feature type="transmembrane region" description="Helical" evidence="7">
    <location>
        <begin position="6"/>
        <end position="25"/>
    </location>
</feature>
<dbReference type="PANTHER" id="PTHR30506:SF3">
    <property type="entry name" value="UPF0126 INNER MEMBRANE PROTEIN YADS-RELATED"/>
    <property type="match status" value="1"/>
</dbReference>
<feature type="transmembrane region" description="Helical" evidence="7">
    <location>
        <begin position="65"/>
        <end position="83"/>
    </location>
</feature>
<keyword evidence="6 7" id="KW-0472">Membrane</keyword>
<feature type="domain" description="Glycine transporter" evidence="8">
    <location>
        <begin position="11"/>
        <end position="83"/>
    </location>
</feature>
<feature type="transmembrane region" description="Helical" evidence="7">
    <location>
        <begin position="152"/>
        <end position="171"/>
    </location>
</feature>
<name>Q1N1F2_9GAMM</name>
<dbReference type="RefSeq" id="WP_007019058.1">
    <property type="nucleotide sequence ID" value="NZ_CH724120.1"/>
</dbReference>
<protein>
    <recommendedName>
        <fullName evidence="8">Glycine transporter domain-containing protein</fullName>
    </recommendedName>
</protein>
<dbReference type="AlphaFoldDB" id="Q1N1F2"/>